<reference evidence="1" key="1">
    <citation type="journal article" date="2015" name="Nature">
        <title>Complex archaea that bridge the gap between prokaryotes and eukaryotes.</title>
        <authorList>
            <person name="Spang A."/>
            <person name="Saw J.H."/>
            <person name="Jorgensen S.L."/>
            <person name="Zaremba-Niedzwiedzka K."/>
            <person name="Martijn J."/>
            <person name="Lind A.E."/>
            <person name="van Eijk R."/>
            <person name="Schleper C."/>
            <person name="Guy L."/>
            <person name="Ettema T.J."/>
        </authorList>
    </citation>
    <scope>NUCLEOTIDE SEQUENCE</scope>
</reference>
<proteinExistence type="predicted"/>
<organism evidence="1">
    <name type="scientific">marine sediment metagenome</name>
    <dbReference type="NCBI Taxonomy" id="412755"/>
    <lineage>
        <taxon>unclassified sequences</taxon>
        <taxon>metagenomes</taxon>
        <taxon>ecological metagenomes</taxon>
    </lineage>
</organism>
<evidence type="ECO:0000313" key="1">
    <source>
        <dbReference type="EMBL" id="KKL49806.1"/>
    </source>
</evidence>
<name>A0A0F9D7Z6_9ZZZZ</name>
<protein>
    <submittedName>
        <fullName evidence="1">Uncharacterized protein</fullName>
    </submittedName>
</protein>
<dbReference type="AlphaFoldDB" id="A0A0F9D7Z6"/>
<dbReference type="EMBL" id="LAZR01032828">
    <property type="protein sequence ID" value="KKL49806.1"/>
    <property type="molecule type" value="Genomic_DNA"/>
</dbReference>
<gene>
    <name evidence="1" type="ORF">LCGC14_2311820</name>
</gene>
<comment type="caution">
    <text evidence="1">The sequence shown here is derived from an EMBL/GenBank/DDBJ whole genome shotgun (WGS) entry which is preliminary data.</text>
</comment>
<accession>A0A0F9D7Z6</accession>
<sequence length="161" mass="18850">MTGLYGKYRVEKISDPTGKHNDCFFFVLDITHDLLARTALATYAILCKEVDEQLADDLTYAIQKADEQVLDYPHDMRREISDQLKLKTNETWLVTVKIEHMNFQFRMTTSIGDTIFGWLSSSFKFTDIQDPKMIPNMIDLIVEQVYGHYIFRKERLENVAK</sequence>